<dbReference type="EMBL" id="KQ947404">
    <property type="protein sequence ID" value="KUJ24547.1"/>
    <property type="molecule type" value="Genomic_DNA"/>
</dbReference>
<dbReference type="InParanoid" id="A0A194XXJ8"/>
<dbReference type="PROSITE" id="PS00463">
    <property type="entry name" value="ZN2_CY6_FUNGAL_1"/>
    <property type="match status" value="1"/>
</dbReference>
<dbReference type="InterPro" id="IPR021858">
    <property type="entry name" value="Fun_TF"/>
</dbReference>
<protein>
    <recommendedName>
        <fullName evidence="7">Zn(2)-C6 fungal-type domain-containing protein</fullName>
    </recommendedName>
</protein>
<keyword evidence="2" id="KW-0862">Zinc</keyword>
<dbReference type="GO" id="GO:0008270">
    <property type="term" value="F:zinc ion binding"/>
    <property type="evidence" value="ECO:0007669"/>
    <property type="project" value="InterPro"/>
</dbReference>
<dbReference type="CDD" id="cd00067">
    <property type="entry name" value="GAL4"/>
    <property type="match status" value="1"/>
</dbReference>
<dbReference type="OrthoDB" id="2593732at2759"/>
<sequence length="561" mass="64520">MVEVQYPRVRASKPKTRTGCATCKTRRVKCDEAKPHCNRCRKFGVECDGYPSLAPKTRTKKALIVPKQDQVLMPRPPALTRLLPSASAGYQSEIEYLCFKTFQERAATELSGYFDTNIWRRTILQVCHEEEFARHAVVAIGALHTTMELVQSNVYSSPSSEVLNSLGTTHHRVALLHYDRALKLMGELTLRDEESALRCVLLSCLLTTCFENYIGNQDNALAAAQKGVDVLTECLTTIEWCKPVEDLKRIQTRILDDSDNDLLSTFARLEASIIMFDHNRRSPRKLEPLRLQNFPPFPDFPDHFKDVREARMYTDVLARKALIWRDANLQKWNYSNLDFGTVDTEDKSWRIEQFSRRAQREFQHCVKCKGQWVKAFIPFYEATRSFPGSKEYLGASILMIQYVSTNLMTHLPGQNLETYYDRFREDMGTLVDLSRELLESYPVTTSRKAVYTFDDAVVMGLFLVATRSRDGNLRRQAIHLLVKYPRREGLWDGTMASTVASWLMNQEEKGIKVGDFVPEAARLRIVMLNPKFAERYVTVRCSELLDGSSERIEMPDVVLTW</sequence>
<evidence type="ECO:0000256" key="6">
    <source>
        <dbReference type="ARBA" id="ARBA00023242"/>
    </source>
</evidence>
<accession>A0A194XXJ8</accession>
<dbReference type="GO" id="GO:0003677">
    <property type="term" value="F:DNA binding"/>
    <property type="evidence" value="ECO:0007669"/>
    <property type="project" value="UniProtKB-KW"/>
</dbReference>
<organism evidence="8 9">
    <name type="scientific">Mollisia scopiformis</name>
    <name type="common">Conifer needle endophyte fungus</name>
    <name type="synonym">Phialocephala scopiformis</name>
    <dbReference type="NCBI Taxonomy" id="149040"/>
    <lineage>
        <taxon>Eukaryota</taxon>
        <taxon>Fungi</taxon>
        <taxon>Dikarya</taxon>
        <taxon>Ascomycota</taxon>
        <taxon>Pezizomycotina</taxon>
        <taxon>Leotiomycetes</taxon>
        <taxon>Helotiales</taxon>
        <taxon>Mollisiaceae</taxon>
        <taxon>Mollisia</taxon>
    </lineage>
</organism>
<dbReference type="AlphaFoldDB" id="A0A194XXJ8"/>
<proteinExistence type="predicted"/>
<evidence type="ECO:0000259" key="7">
    <source>
        <dbReference type="PROSITE" id="PS50048"/>
    </source>
</evidence>
<keyword evidence="5" id="KW-0804">Transcription</keyword>
<evidence type="ECO:0000256" key="3">
    <source>
        <dbReference type="ARBA" id="ARBA00023015"/>
    </source>
</evidence>
<evidence type="ECO:0000256" key="2">
    <source>
        <dbReference type="ARBA" id="ARBA00022833"/>
    </source>
</evidence>
<dbReference type="Pfam" id="PF11951">
    <property type="entry name" value="Fungal_trans_2"/>
    <property type="match status" value="1"/>
</dbReference>
<dbReference type="SMART" id="SM00066">
    <property type="entry name" value="GAL4"/>
    <property type="match status" value="1"/>
</dbReference>
<dbReference type="GeneID" id="28821131"/>
<dbReference type="SUPFAM" id="SSF57701">
    <property type="entry name" value="Zn2/Cys6 DNA-binding domain"/>
    <property type="match status" value="1"/>
</dbReference>
<dbReference type="PANTHER" id="PTHR36206">
    <property type="entry name" value="ASPERCRYPTIN BIOSYNTHESIS CLUSTER-SPECIFIC TRANSCRIPTION REGULATOR ATNN-RELATED"/>
    <property type="match status" value="1"/>
</dbReference>
<name>A0A194XXJ8_MOLSC</name>
<dbReference type="PANTHER" id="PTHR36206:SF4">
    <property type="entry name" value="HYPOTHETICAL CONSERVED PROTEIN (EUROFUNG)-RELATED"/>
    <property type="match status" value="1"/>
</dbReference>
<dbReference type="Gene3D" id="4.10.240.10">
    <property type="entry name" value="Zn(2)-C6 fungal-type DNA-binding domain"/>
    <property type="match status" value="1"/>
</dbReference>
<keyword evidence="4" id="KW-0238">DNA-binding</keyword>
<feature type="domain" description="Zn(2)-C6 fungal-type" evidence="7">
    <location>
        <begin position="19"/>
        <end position="47"/>
    </location>
</feature>
<keyword evidence="9" id="KW-1185">Reference proteome</keyword>
<evidence type="ECO:0000256" key="4">
    <source>
        <dbReference type="ARBA" id="ARBA00023125"/>
    </source>
</evidence>
<dbReference type="Proteomes" id="UP000070700">
    <property type="component" value="Unassembled WGS sequence"/>
</dbReference>
<dbReference type="PROSITE" id="PS50048">
    <property type="entry name" value="ZN2_CY6_FUNGAL_2"/>
    <property type="match status" value="1"/>
</dbReference>
<gene>
    <name evidence="8" type="ORF">LY89DRAFT_634700</name>
</gene>
<dbReference type="InterPro" id="IPR052360">
    <property type="entry name" value="Transcr_Regulatory_Proteins"/>
</dbReference>
<dbReference type="InterPro" id="IPR036864">
    <property type="entry name" value="Zn2-C6_fun-type_DNA-bd_sf"/>
</dbReference>
<dbReference type="GO" id="GO:0000981">
    <property type="term" value="F:DNA-binding transcription factor activity, RNA polymerase II-specific"/>
    <property type="evidence" value="ECO:0007669"/>
    <property type="project" value="InterPro"/>
</dbReference>
<evidence type="ECO:0000313" key="8">
    <source>
        <dbReference type="EMBL" id="KUJ24547.1"/>
    </source>
</evidence>
<evidence type="ECO:0000256" key="5">
    <source>
        <dbReference type="ARBA" id="ARBA00023163"/>
    </source>
</evidence>
<evidence type="ECO:0000313" key="9">
    <source>
        <dbReference type="Proteomes" id="UP000070700"/>
    </source>
</evidence>
<keyword evidence="3" id="KW-0805">Transcription regulation</keyword>
<dbReference type="Pfam" id="PF00172">
    <property type="entry name" value="Zn_clus"/>
    <property type="match status" value="1"/>
</dbReference>
<keyword evidence="6" id="KW-0539">Nucleus</keyword>
<keyword evidence="1" id="KW-0479">Metal-binding</keyword>
<dbReference type="InterPro" id="IPR001138">
    <property type="entry name" value="Zn2Cys6_DnaBD"/>
</dbReference>
<evidence type="ECO:0000256" key="1">
    <source>
        <dbReference type="ARBA" id="ARBA00022723"/>
    </source>
</evidence>
<dbReference type="RefSeq" id="XP_018078902.1">
    <property type="nucleotide sequence ID" value="XM_018211405.1"/>
</dbReference>
<reference evidence="8 9" key="1">
    <citation type="submission" date="2015-10" db="EMBL/GenBank/DDBJ databases">
        <title>Full genome of DAOMC 229536 Phialocephala scopiformis, a fungal endophyte of spruce producing the potent anti-insectan compound rugulosin.</title>
        <authorList>
            <consortium name="DOE Joint Genome Institute"/>
            <person name="Walker A.K."/>
            <person name="Frasz S.L."/>
            <person name="Seifert K.A."/>
            <person name="Miller J.D."/>
            <person name="Mondo S.J."/>
            <person name="Labutti K."/>
            <person name="Lipzen A."/>
            <person name="Dockter R."/>
            <person name="Kennedy M."/>
            <person name="Grigoriev I.V."/>
            <person name="Spatafora J.W."/>
        </authorList>
    </citation>
    <scope>NUCLEOTIDE SEQUENCE [LARGE SCALE GENOMIC DNA]</scope>
    <source>
        <strain evidence="8 9">CBS 120377</strain>
    </source>
</reference>
<dbReference type="KEGG" id="psco:LY89DRAFT_634700"/>